<organism evidence="1 2">
    <name type="scientific">Rhizobium acidisoli</name>
    <dbReference type="NCBI Taxonomy" id="1538158"/>
    <lineage>
        <taxon>Bacteria</taxon>
        <taxon>Pseudomonadati</taxon>
        <taxon>Pseudomonadota</taxon>
        <taxon>Alphaproteobacteria</taxon>
        <taxon>Hyphomicrobiales</taxon>
        <taxon>Rhizobiaceae</taxon>
        <taxon>Rhizobium/Agrobacterium group</taxon>
        <taxon>Rhizobium</taxon>
    </lineage>
</organism>
<dbReference type="EMBL" id="CP034998">
    <property type="protein sequence ID" value="QAS78699.1"/>
    <property type="molecule type" value="Genomic_DNA"/>
</dbReference>
<gene>
    <name evidence="1" type="ORF">CO657_11765</name>
</gene>
<dbReference type="AlphaFoldDB" id="A0AAE5TVS5"/>
<protein>
    <submittedName>
        <fullName evidence="1">Uncharacterized protein</fullName>
    </submittedName>
</protein>
<proteinExistence type="predicted"/>
<evidence type="ECO:0000313" key="2">
    <source>
        <dbReference type="Proteomes" id="UP000220927"/>
    </source>
</evidence>
<accession>A0AAE5TVS5</accession>
<dbReference type="Proteomes" id="UP000220927">
    <property type="component" value="Chromosome"/>
</dbReference>
<sequence>MPWVCPGNGYPSARASPKESLILRCPVGASKDEAGAPTQDRSKEQRCCVLRGSAYGLRVSA</sequence>
<name>A0AAE5TVS5_9HYPH</name>
<reference evidence="1 2" key="1">
    <citation type="submission" date="2019-01" db="EMBL/GenBank/DDBJ databases">
        <title>Genomic insights into the origins and evolution of symbiotic genes in the Phaseolus vulgaris microsymbionts.</title>
        <authorList>
            <person name="Tong W."/>
        </authorList>
    </citation>
    <scope>NUCLEOTIDE SEQUENCE [LARGE SCALE GENOMIC DNA]</scope>
    <source>
        <strain evidence="1 2">FH23</strain>
    </source>
</reference>
<keyword evidence="2" id="KW-1185">Reference proteome</keyword>
<evidence type="ECO:0000313" key="1">
    <source>
        <dbReference type="EMBL" id="QAS78699.1"/>
    </source>
</evidence>
<dbReference type="KEGG" id="rad:CO657_11765"/>